<dbReference type="InParanoid" id="A0A0Q9WTM6"/>
<protein>
    <submittedName>
        <fullName evidence="2">Uncharacterized protein</fullName>
    </submittedName>
</protein>
<dbReference type="EMBL" id="CH964232">
    <property type="protein sequence ID" value="KRF99467.1"/>
    <property type="molecule type" value="Genomic_DNA"/>
</dbReference>
<keyword evidence="3" id="KW-1185">Reference proteome</keyword>
<evidence type="ECO:0000313" key="2">
    <source>
        <dbReference type="EMBL" id="KRF99467.1"/>
    </source>
</evidence>
<reference evidence="2 3" key="1">
    <citation type="journal article" date="2007" name="Nature">
        <title>Evolution of genes and genomes on the Drosophila phylogeny.</title>
        <authorList>
            <consortium name="Drosophila 12 Genomes Consortium"/>
            <person name="Clark A.G."/>
            <person name="Eisen M.B."/>
            <person name="Smith D.R."/>
            <person name="Bergman C.M."/>
            <person name="Oliver B."/>
            <person name="Markow T.A."/>
            <person name="Kaufman T.C."/>
            <person name="Kellis M."/>
            <person name="Gelbart W."/>
            <person name="Iyer V.N."/>
            <person name="Pollard D.A."/>
            <person name="Sackton T.B."/>
            <person name="Larracuente A.M."/>
            <person name="Singh N.D."/>
            <person name="Abad J.P."/>
            <person name="Abt D.N."/>
            <person name="Adryan B."/>
            <person name="Aguade M."/>
            <person name="Akashi H."/>
            <person name="Anderson W.W."/>
            <person name="Aquadro C.F."/>
            <person name="Ardell D.H."/>
            <person name="Arguello R."/>
            <person name="Artieri C.G."/>
            <person name="Barbash D.A."/>
            <person name="Barker D."/>
            <person name="Barsanti P."/>
            <person name="Batterham P."/>
            <person name="Batzoglou S."/>
            <person name="Begun D."/>
            <person name="Bhutkar A."/>
            <person name="Blanco E."/>
            <person name="Bosak S.A."/>
            <person name="Bradley R.K."/>
            <person name="Brand A.D."/>
            <person name="Brent M.R."/>
            <person name="Brooks A.N."/>
            <person name="Brown R.H."/>
            <person name="Butlin R.K."/>
            <person name="Caggese C."/>
            <person name="Calvi B.R."/>
            <person name="Bernardo de Carvalho A."/>
            <person name="Caspi A."/>
            <person name="Castrezana S."/>
            <person name="Celniker S.E."/>
            <person name="Chang J.L."/>
            <person name="Chapple C."/>
            <person name="Chatterji S."/>
            <person name="Chinwalla A."/>
            <person name="Civetta A."/>
            <person name="Clifton S.W."/>
            <person name="Comeron J.M."/>
            <person name="Costello J.C."/>
            <person name="Coyne J.A."/>
            <person name="Daub J."/>
            <person name="David R.G."/>
            <person name="Delcher A.L."/>
            <person name="Delehaunty K."/>
            <person name="Do C.B."/>
            <person name="Ebling H."/>
            <person name="Edwards K."/>
            <person name="Eickbush T."/>
            <person name="Evans J.D."/>
            <person name="Filipski A."/>
            <person name="Findeiss S."/>
            <person name="Freyhult E."/>
            <person name="Fulton L."/>
            <person name="Fulton R."/>
            <person name="Garcia A.C."/>
            <person name="Gardiner A."/>
            <person name="Garfield D.A."/>
            <person name="Garvin B.E."/>
            <person name="Gibson G."/>
            <person name="Gilbert D."/>
            <person name="Gnerre S."/>
            <person name="Godfrey J."/>
            <person name="Good R."/>
            <person name="Gotea V."/>
            <person name="Gravely B."/>
            <person name="Greenberg A.J."/>
            <person name="Griffiths-Jones S."/>
            <person name="Gross S."/>
            <person name="Guigo R."/>
            <person name="Gustafson E.A."/>
            <person name="Haerty W."/>
            <person name="Hahn M.W."/>
            <person name="Halligan D.L."/>
            <person name="Halpern A.L."/>
            <person name="Halter G.M."/>
            <person name="Han M.V."/>
            <person name="Heger A."/>
            <person name="Hillier L."/>
            <person name="Hinrichs A.S."/>
            <person name="Holmes I."/>
            <person name="Hoskins R.A."/>
            <person name="Hubisz M.J."/>
            <person name="Hultmark D."/>
            <person name="Huntley M.A."/>
            <person name="Jaffe D.B."/>
            <person name="Jagadeeshan S."/>
            <person name="Jeck W.R."/>
            <person name="Johnson J."/>
            <person name="Jones C.D."/>
            <person name="Jordan W.C."/>
            <person name="Karpen G.H."/>
            <person name="Kataoka E."/>
            <person name="Keightley P.D."/>
            <person name="Kheradpour P."/>
            <person name="Kirkness E.F."/>
            <person name="Koerich L.B."/>
            <person name="Kristiansen K."/>
            <person name="Kudrna D."/>
            <person name="Kulathinal R.J."/>
            <person name="Kumar S."/>
            <person name="Kwok R."/>
            <person name="Lander E."/>
            <person name="Langley C.H."/>
            <person name="Lapoint R."/>
            <person name="Lazzaro B.P."/>
            <person name="Lee S.J."/>
            <person name="Levesque L."/>
            <person name="Li R."/>
            <person name="Lin C.F."/>
            <person name="Lin M.F."/>
            <person name="Lindblad-Toh K."/>
            <person name="Llopart A."/>
            <person name="Long M."/>
            <person name="Low L."/>
            <person name="Lozovsky E."/>
            <person name="Lu J."/>
            <person name="Luo M."/>
            <person name="Machado C.A."/>
            <person name="Makalowski W."/>
            <person name="Marzo M."/>
            <person name="Matsuda M."/>
            <person name="Matzkin L."/>
            <person name="McAllister B."/>
            <person name="McBride C.S."/>
            <person name="McKernan B."/>
            <person name="McKernan K."/>
            <person name="Mendez-Lago M."/>
            <person name="Minx P."/>
            <person name="Mollenhauer M.U."/>
            <person name="Montooth K."/>
            <person name="Mount S.M."/>
            <person name="Mu X."/>
            <person name="Myers E."/>
            <person name="Negre B."/>
            <person name="Newfeld S."/>
            <person name="Nielsen R."/>
            <person name="Noor M.A."/>
            <person name="O'Grady P."/>
            <person name="Pachter L."/>
            <person name="Papaceit M."/>
            <person name="Parisi M.J."/>
            <person name="Parisi M."/>
            <person name="Parts L."/>
            <person name="Pedersen J.S."/>
            <person name="Pesole G."/>
            <person name="Phillippy A.M."/>
            <person name="Ponting C.P."/>
            <person name="Pop M."/>
            <person name="Porcelli D."/>
            <person name="Powell J.R."/>
            <person name="Prohaska S."/>
            <person name="Pruitt K."/>
            <person name="Puig M."/>
            <person name="Quesneville H."/>
            <person name="Ram K.R."/>
            <person name="Rand D."/>
            <person name="Rasmussen M.D."/>
            <person name="Reed L.K."/>
            <person name="Reenan R."/>
            <person name="Reily A."/>
            <person name="Remington K.A."/>
            <person name="Rieger T.T."/>
            <person name="Ritchie M.G."/>
            <person name="Robin C."/>
            <person name="Rogers Y.H."/>
            <person name="Rohde C."/>
            <person name="Rozas J."/>
            <person name="Rubenfield M.J."/>
            <person name="Ruiz A."/>
            <person name="Russo S."/>
            <person name="Salzberg S.L."/>
            <person name="Sanchez-Gracia A."/>
            <person name="Saranga D.J."/>
            <person name="Sato H."/>
            <person name="Schaeffer S.W."/>
            <person name="Schatz M.C."/>
            <person name="Schlenke T."/>
            <person name="Schwartz R."/>
            <person name="Segarra C."/>
            <person name="Singh R.S."/>
            <person name="Sirot L."/>
            <person name="Sirota M."/>
            <person name="Sisneros N.B."/>
            <person name="Smith C.D."/>
            <person name="Smith T.F."/>
            <person name="Spieth J."/>
            <person name="Stage D.E."/>
            <person name="Stark A."/>
            <person name="Stephan W."/>
            <person name="Strausberg R.L."/>
            <person name="Strempel S."/>
            <person name="Sturgill D."/>
            <person name="Sutton G."/>
            <person name="Sutton G.G."/>
            <person name="Tao W."/>
            <person name="Teichmann S."/>
            <person name="Tobari Y.N."/>
            <person name="Tomimura Y."/>
            <person name="Tsolas J.M."/>
            <person name="Valente V.L."/>
            <person name="Venter E."/>
            <person name="Venter J.C."/>
            <person name="Vicario S."/>
            <person name="Vieira F.G."/>
            <person name="Vilella A.J."/>
            <person name="Villasante A."/>
            <person name="Walenz B."/>
            <person name="Wang J."/>
            <person name="Wasserman M."/>
            <person name="Watts T."/>
            <person name="Wilson D."/>
            <person name="Wilson R.K."/>
            <person name="Wing R.A."/>
            <person name="Wolfner M.F."/>
            <person name="Wong A."/>
            <person name="Wong G.K."/>
            <person name="Wu C.I."/>
            <person name="Wu G."/>
            <person name="Yamamoto D."/>
            <person name="Yang H.P."/>
            <person name="Yang S.P."/>
            <person name="Yorke J.A."/>
            <person name="Yoshida K."/>
            <person name="Zdobnov E."/>
            <person name="Zhang P."/>
            <person name="Zhang Y."/>
            <person name="Zimin A.V."/>
            <person name="Baldwin J."/>
            <person name="Abdouelleil A."/>
            <person name="Abdulkadir J."/>
            <person name="Abebe A."/>
            <person name="Abera B."/>
            <person name="Abreu J."/>
            <person name="Acer S.C."/>
            <person name="Aftuck L."/>
            <person name="Alexander A."/>
            <person name="An P."/>
            <person name="Anderson E."/>
            <person name="Anderson S."/>
            <person name="Arachi H."/>
            <person name="Azer M."/>
            <person name="Bachantsang P."/>
            <person name="Barry A."/>
            <person name="Bayul T."/>
            <person name="Berlin A."/>
            <person name="Bessette D."/>
            <person name="Bloom T."/>
            <person name="Blye J."/>
            <person name="Boguslavskiy L."/>
            <person name="Bonnet C."/>
            <person name="Boukhgalter B."/>
            <person name="Bourzgui I."/>
            <person name="Brown A."/>
            <person name="Cahill P."/>
            <person name="Channer S."/>
            <person name="Cheshatsang Y."/>
            <person name="Chuda L."/>
            <person name="Citroen M."/>
            <person name="Collymore A."/>
            <person name="Cooke P."/>
            <person name="Costello M."/>
            <person name="D'Aco K."/>
            <person name="Daza R."/>
            <person name="De Haan G."/>
            <person name="DeGray S."/>
            <person name="DeMaso C."/>
            <person name="Dhargay N."/>
            <person name="Dooley K."/>
            <person name="Dooley E."/>
            <person name="Doricent M."/>
            <person name="Dorje P."/>
            <person name="Dorjee K."/>
            <person name="Dupes A."/>
            <person name="Elong R."/>
            <person name="Falk J."/>
            <person name="Farina A."/>
            <person name="Faro S."/>
            <person name="Ferguson D."/>
            <person name="Fisher S."/>
            <person name="Foley C.D."/>
            <person name="Franke A."/>
            <person name="Friedrich D."/>
            <person name="Gadbois L."/>
            <person name="Gearin G."/>
            <person name="Gearin C.R."/>
            <person name="Giannoukos G."/>
            <person name="Goode T."/>
            <person name="Graham J."/>
            <person name="Grandbois E."/>
            <person name="Grewal S."/>
            <person name="Gyaltsen K."/>
            <person name="Hafez N."/>
            <person name="Hagos B."/>
            <person name="Hall J."/>
            <person name="Henson C."/>
            <person name="Hollinger A."/>
            <person name="Honan T."/>
            <person name="Huard M.D."/>
            <person name="Hughes L."/>
            <person name="Hurhula B."/>
            <person name="Husby M.E."/>
            <person name="Kamat A."/>
            <person name="Kanga B."/>
            <person name="Kashin S."/>
            <person name="Khazanovich D."/>
            <person name="Kisner P."/>
            <person name="Lance K."/>
            <person name="Lara M."/>
            <person name="Lee W."/>
            <person name="Lennon N."/>
            <person name="Letendre F."/>
            <person name="LeVine R."/>
            <person name="Lipovsky A."/>
            <person name="Liu X."/>
            <person name="Liu J."/>
            <person name="Liu S."/>
            <person name="Lokyitsang T."/>
            <person name="Lokyitsang Y."/>
            <person name="Lubonja R."/>
            <person name="Lui A."/>
            <person name="MacDonald P."/>
            <person name="Magnisalis V."/>
            <person name="Maru K."/>
            <person name="Matthews C."/>
            <person name="McCusker W."/>
            <person name="McDonough S."/>
            <person name="Mehta T."/>
            <person name="Meldrim J."/>
            <person name="Meneus L."/>
            <person name="Mihai O."/>
            <person name="Mihalev A."/>
            <person name="Mihova T."/>
            <person name="Mittelman R."/>
            <person name="Mlenga V."/>
            <person name="Montmayeur A."/>
            <person name="Mulrain L."/>
            <person name="Navidi A."/>
            <person name="Naylor J."/>
            <person name="Negash T."/>
            <person name="Nguyen T."/>
            <person name="Nguyen N."/>
            <person name="Nicol R."/>
            <person name="Norbu C."/>
            <person name="Norbu N."/>
            <person name="Novod N."/>
            <person name="O'Neill B."/>
            <person name="Osman S."/>
            <person name="Markiewicz E."/>
            <person name="Oyono O.L."/>
            <person name="Patti C."/>
            <person name="Phunkhang P."/>
            <person name="Pierre F."/>
            <person name="Priest M."/>
            <person name="Raghuraman S."/>
            <person name="Rege F."/>
            <person name="Reyes R."/>
            <person name="Rise C."/>
            <person name="Rogov P."/>
            <person name="Ross K."/>
            <person name="Ryan E."/>
            <person name="Settipalli S."/>
            <person name="Shea T."/>
            <person name="Sherpa N."/>
            <person name="Shi L."/>
            <person name="Shih D."/>
            <person name="Sparrow T."/>
            <person name="Spaulding J."/>
            <person name="Stalker J."/>
            <person name="Stange-Thomann N."/>
            <person name="Stavropoulos S."/>
            <person name="Stone C."/>
            <person name="Strader C."/>
            <person name="Tesfaye S."/>
            <person name="Thomson T."/>
            <person name="Thoulutsang Y."/>
            <person name="Thoulutsang D."/>
            <person name="Topham K."/>
            <person name="Topping I."/>
            <person name="Tsamla T."/>
            <person name="Vassiliev H."/>
            <person name="Vo A."/>
            <person name="Wangchuk T."/>
            <person name="Wangdi T."/>
            <person name="Weiand M."/>
            <person name="Wilkinson J."/>
            <person name="Wilson A."/>
            <person name="Yadav S."/>
            <person name="Young G."/>
            <person name="Yu Q."/>
            <person name="Zembek L."/>
            <person name="Zhong D."/>
            <person name="Zimmer A."/>
            <person name="Zwirko Z."/>
            <person name="Jaffe D.B."/>
            <person name="Alvarez P."/>
            <person name="Brockman W."/>
            <person name="Butler J."/>
            <person name="Chin C."/>
            <person name="Gnerre S."/>
            <person name="Grabherr M."/>
            <person name="Kleber M."/>
            <person name="Mauceli E."/>
            <person name="MacCallum I."/>
        </authorList>
    </citation>
    <scope>NUCLEOTIDE SEQUENCE [LARGE SCALE GENOMIC DNA]</scope>
    <source>
        <strain evidence="3">Tucson 14030-0811.24</strain>
    </source>
</reference>
<accession>A0A0Q9WTM6</accession>
<feature type="chain" id="PRO_5006387111" evidence="1">
    <location>
        <begin position="23"/>
        <end position="86"/>
    </location>
</feature>
<keyword evidence="1" id="KW-0732">Signal</keyword>
<gene>
    <name evidence="2" type="primary">Dwil\GK27511</name>
    <name evidence="2" type="ORF">Dwil_GK27511</name>
</gene>
<evidence type="ECO:0000313" key="3">
    <source>
        <dbReference type="Proteomes" id="UP000007798"/>
    </source>
</evidence>
<name>A0A0Q9WTM6_DROWI</name>
<proteinExistence type="predicted"/>
<organism evidence="2 3">
    <name type="scientific">Drosophila willistoni</name>
    <name type="common">Fruit fly</name>
    <dbReference type="NCBI Taxonomy" id="7260"/>
    <lineage>
        <taxon>Eukaryota</taxon>
        <taxon>Metazoa</taxon>
        <taxon>Ecdysozoa</taxon>
        <taxon>Arthropoda</taxon>
        <taxon>Hexapoda</taxon>
        <taxon>Insecta</taxon>
        <taxon>Pterygota</taxon>
        <taxon>Neoptera</taxon>
        <taxon>Endopterygota</taxon>
        <taxon>Diptera</taxon>
        <taxon>Brachycera</taxon>
        <taxon>Muscomorpha</taxon>
        <taxon>Ephydroidea</taxon>
        <taxon>Drosophilidae</taxon>
        <taxon>Drosophila</taxon>
        <taxon>Sophophora</taxon>
    </lineage>
</organism>
<sequence>MRMSFCLLAFFVPIFVFVVVSGRQPNEHYHRYMLSDYRPQHNPRTQMDYKRHKGPVYPTDETHNKNISNTMGPLIKLVANCTKLLN</sequence>
<dbReference type="GO" id="GO:0046692">
    <property type="term" value="P:sperm competition"/>
    <property type="evidence" value="ECO:0007669"/>
    <property type="project" value="EnsemblMetazoa"/>
</dbReference>
<evidence type="ECO:0000256" key="1">
    <source>
        <dbReference type="SAM" id="SignalP"/>
    </source>
</evidence>
<feature type="signal peptide" evidence="1">
    <location>
        <begin position="1"/>
        <end position="22"/>
    </location>
</feature>
<dbReference type="GO" id="GO:0008104">
    <property type="term" value="P:intracellular protein localization"/>
    <property type="evidence" value="ECO:0007669"/>
    <property type="project" value="EnsemblMetazoa"/>
</dbReference>
<dbReference type="AlphaFoldDB" id="A0A0Q9WTM6"/>
<dbReference type="GO" id="GO:0046008">
    <property type="term" value="P:regulation of female receptivity, post-mating"/>
    <property type="evidence" value="ECO:0007669"/>
    <property type="project" value="EnsemblMetazoa"/>
</dbReference>
<dbReference type="Proteomes" id="UP000007798">
    <property type="component" value="Unassembled WGS sequence"/>
</dbReference>
<dbReference type="OrthoDB" id="7883244at2759"/>